<dbReference type="EMBL" id="DTCA01000003">
    <property type="protein sequence ID" value="HGM06791.1"/>
    <property type="molecule type" value="Genomic_DNA"/>
</dbReference>
<accession>A0A7C4H1Y1</accession>
<reference evidence="1" key="1">
    <citation type="journal article" date="2020" name="mSystems">
        <title>Genome- and Community-Level Interaction Insights into Carbon Utilization and Element Cycling Functions of Hydrothermarchaeota in Hydrothermal Sediment.</title>
        <authorList>
            <person name="Zhou Z."/>
            <person name="Liu Y."/>
            <person name="Xu W."/>
            <person name="Pan J."/>
            <person name="Luo Z.H."/>
            <person name="Li M."/>
        </authorList>
    </citation>
    <scope>NUCLEOTIDE SEQUENCE [LARGE SCALE GENOMIC DNA]</scope>
    <source>
        <strain evidence="1">SpSt-658</strain>
    </source>
</reference>
<organism evidence="1">
    <name type="scientific">Ignisphaera aggregans</name>
    <dbReference type="NCBI Taxonomy" id="334771"/>
    <lineage>
        <taxon>Archaea</taxon>
        <taxon>Thermoproteota</taxon>
        <taxon>Thermoprotei</taxon>
        <taxon>Desulfurococcales</taxon>
        <taxon>Desulfurococcaceae</taxon>
        <taxon>Ignisphaera</taxon>
    </lineage>
</organism>
<gene>
    <name evidence="1" type="ORF">ENU31_00065</name>
</gene>
<sequence>MNSIDTLCTSCRRRYAVYKRRSSGEILCKLCLFRSLVKQTRKAVNHYQMMHRNGSALYIIRPDSIGESIIGFSLYRNSIKGYDTKIYVLCIDGITRCQDIEPFFNGKTSKYLKVDISYVPSNKIEMVKFVEAIAVRIARKFDIEFIVSPLFRDELTLFLLAGILTTSGTIFSEGLPMKIVDNIKIVRPFFYVMSVDVVIMKILDHVDIEPNIGFECENYIRKAKSMLYSSLELMYSSTKVIELFQKYTFDSSKRCRYCGAYTSSNLCNVCERFYQYIDGIE</sequence>
<evidence type="ECO:0000313" key="1">
    <source>
        <dbReference type="EMBL" id="HGM06791.1"/>
    </source>
</evidence>
<dbReference type="AlphaFoldDB" id="A0A7C4H1Y1"/>
<comment type="caution">
    <text evidence="1">The sequence shown here is derived from an EMBL/GenBank/DDBJ whole genome shotgun (WGS) entry which is preliminary data.</text>
</comment>
<name>A0A7C4H1Y1_9CREN</name>
<protein>
    <recommendedName>
        <fullName evidence="2">Cytoplasmic tRNA 2-thiolation protein 2</fullName>
    </recommendedName>
</protein>
<evidence type="ECO:0008006" key="2">
    <source>
        <dbReference type="Google" id="ProtNLM"/>
    </source>
</evidence>
<proteinExistence type="predicted"/>